<evidence type="ECO:0000313" key="3">
    <source>
        <dbReference type="EMBL" id="MPC42704.1"/>
    </source>
</evidence>
<feature type="transmembrane region" description="Helical" evidence="2">
    <location>
        <begin position="89"/>
        <end position="106"/>
    </location>
</feature>
<keyword evidence="2" id="KW-1133">Transmembrane helix</keyword>
<keyword evidence="4" id="KW-1185">Reference proteome</keyword>
<dbReference type="EMBL" id="VSRR010005537">
    <property type="protein sequence ID" value="MPC42704.1"/>
    <property type="molecule type" value="Genomic_DNA"/>
</dbReference>
<feature type="region of interest" description="Disordered" evidence="1">
    <location>
        <begin position="409"/>
        <end position="447"/>
    </location>
</feature>
<name>A0A5B7FDX6_PORTR</name>
<feature type="compositionally biased region" description="Basic and acidic residues" evidence="1">
    <location>
        <begin position="438"/>
        <end position="447"/>
    </location>
</feature>
<feature type="compositionally biased region" description="Low complexity" evidence="1">
    <location>
        <begin position="360"/>
        <end position="385"/>
    </location>
</feature>
<keyword evidence="2" id="KW-0472">Membrane</keyword>
<evidence type="ECO:0000256" key="1">
    <source>
        <dbReference type="SAM" id="MobiDB-lite"/>
    </source>
</evidence>
<evidence type="ECO:0000313" key="4">
    <source>
        <dbReference type="Proteomes" id="UP000324222"/>
    </source>
</evidence>
<organism evidence="3 4">
    <name type="scientific">Portunus trituberculatus</name>
    <name type="common">Swimming crab</name>
    <name type="synonym">Neptunus trituberculatus</name>
    <dbReference type="NCBI Taxonomy" id="210409"/>
    <lineage>
        <taxon>Eukaryota</taxon>
        <taxon>Metazoa</taxon>
        <taxon>Ecdysozoa</taxon>
        <taxon>Arthropoda</taxon>
        <taxon>Crustacea</taxon>
        <taxon>Multicrustacea</taxon>
        <taxon>Malacostraca</taxon>
        <taxon>Eumalacostraca</taxon>
        <taxon>Eucarida</taxon>
        <taxon>Decapoda</taxon>
        <taxon>Pleocyemata</taxon>
        <taxon>Brachyura</taxon>
        <taxon>Eubrachyura</taxon>
        <taxon>Portunoidea</taxon>
        <taxon>Portunidae</taxon>
        <taxon>Portuninae</taxon>
        <taxon>Portunus</taxon>
    </lineage>
</organism>
<gene>
    <name evidence="3" type="ORF">E2C01_036331</name>
</gene>
<keyword evidence="2" id="KW-0812">Transmembrane</keyword>
<dbReference type="AlphaFoldDB" id="A0A5B7FDX6"/>
<proteinExistence type="predicted"/>
<protein>
    <submittedName>
        <fullName evidence="3">Uncharacterized protein</fullName>
    </submittedName>
</protein>
<dbReference type="Proteomes" id="UP000324222">
    <property type="component" value="Unassembled WGS sequence"/>
</dbReference>
<dbReference type="OrthoDB" id="5823771at2759"/>
<sequence>MRKRAASRAVHLEASNTVAVRCGGGESSTALHREPRVTLGTGSVLGTLPMQVTGRPTPASPPTAPHLRQGPGRRDAWWWCLAMTGGRRLWLWVAVWVCVCVCLALADEEDPLQHEAQVAARDRQLTRVLRLLGVEGQEGRGGPLDEEQGGETCSRRTLDLTIPAAQLAKFTTETRAALRLANLLNNLFVGVREGFEPAYPAHMFHALVRASLEHEPSITSSSIAFLRGEYHPPAEEEPQEVFGAYGWRREGGDVATTDLASLHNHSLDHPSHQDTKWFTAHSSYRCVCVCVCVCVKCCYWCCCSNRCFARFLCCCCCCCCCCCRCRCHSSLIIVNVSSPPLSFMPFITPHPSPPMPTCPLPSLSSSPRLALPHQSSPHAPSHVPHSPGIIEAPHRLPPTHLQCVQGPASLAGRAPGQRADWQAGRLAHGGKVHGSQGAERERERERD</sequence>
<reference evidence="3 4" key="1">
    <citation type="submission" date="2019-05" db="EMBL/GenBank/DDBJ databases">
        <title>Another draft genome of Portunus trituberculatus and its Hox gene families provides insights of decapod evolution.</title>
        <authorList>
            <person name="Jeong J.-H."/>
            <person name="Song I."/>
            <person name="Kim S."/>
            <person name="Choi T."/>
            <person name="Kim D."/>
            <person name="Ryu S."/>
            <person name="Kim W."/>
        </authorList>
    </citation>
    <scope>NUCLEOTIDE SEQUENCE [LARGE SCALE GENOMIC DNA]</scope>
    <source>
        <tissue evidence="3">Muscle</tissue>
    </source>
</reference>
<comment type="caution">
    <text evidence="3">The sequence shown here is derived from an EMBL/GenBank/DDBJ whole genome shotgun (WGS) entry which is preliminary data.</text>
</comment>
<evidence type="ECO:0000256" key="2">
    <source>
        <dbReference type="SAM" id="Phobius"/>
    </source>
</evidence>
<accession>A0A5B7FDX6</accession>
<feature type="region of interest" description="Disordered" evidence="1">
    <location>
        <begin position="359"/>
        <end position="385"/>
    </location>
</feature>